<accession>A0ABS4T515</accession>
<name>A0ABS4T515_9MICC</name>
<evidence type="ECO:0000313" key="2">
    <source>
        <dbReference type="Proteomes" id="UP001519331"/>
    </source>
</evidence>
<sequence length="71" mass="8140">MSQRNISWSEVSQVLYEHKRGVSFPSPDHPMRRVYTLSLERGSLCVVTQPAIEDTAPDGNVQVITVYYRDE</sequence>
<gene>
    <name evidence="1" type="ORF">JOF45_002628</name>
</gene>
<organism evidence="1 2">
    <name type="scientific">Nesterenkonia lacusekhoensis</name>
    <dbReference type="NCBI Taxonomy" id="150832"/>
    <lineage>
        <taxon>Bacteria</taxon>
        <taxon>Bacillati</taxon>
        <taxon>Actinomycetota</taxon>
        <taxon>Actinomycetes</taxon>
        <taxon>Micrococcales</taxon>
        <taxon>Micrococcaceae</taxon>
        <taxon>Nesterenkonia</taxon>
    </lineage>
</organism>
<protein>
    <recommendedName>
        <fullName evidence="3">DUF4258 domain-containing protein</fullName>
    </recommendedName>
</protein>
<evidence type="ECO:0000313" key="1">
    <source>
        <dbReference type="EMBL" id="MBP2319545.1"/>
    </source>
</evidence>
<dbReference type="RefSeq" id="WP_210051499.1">
    <property type="nucleotide sequence ID" value="NZ_JAGINX010000002.1"/>
</dbReference>
<keyword evidence="2" id="KW-1185">Reference proteome</keyword>
<comment type="caution">
    <text evidence="1">The sequence shown here is derived from an EMBL/GenBank/DDBJ whole genome shotgun (WGS) entry which is preliminary data.</text>
</comment>
<dbReference type="Proteomes" id="UP001519331">
    <property type="component" value="Unassembled WGS sequence"/>
</dbReference>
<reference evidence="1 2" key="1">
    <citation type="submission" date="2021-03" db="EMBL/GenBank/DDBJ databases">
        <title>Sequencing the genomes of 1000 actinobacteria strains.</title>
        <authorList>
            <person name="Klenk H.-P."/>
        </authorList>
    </citation>
    <scope>NUCLEOTIDE SEQUENCE [LARGE SCALE GENOMIC DNA]</scope>
    <source>
        <strain evidence="1 2">DSM 12544</strain>
    </source>
</reference>
<dbReference type="EMBL" id="JAGINX010000002">
    <property type="protein sequence ID" value="MBP2319545.1"/>
    <property type="molecule type" value="Genomic_DNA"/>
</dbReference>
<proteinExistence type="predicted"/>
<evidence type="ECO:0008006" key="3">
    <source>
        <dbReference type="Google" id="ProtNLM"/>
    </source>
</evidence>